<dbReference type="RefSeq" id="WP_015392424.1">
    <property type="nucleotide sequence ID" value="NC_020291.1"/>
</dbReference>
<comment type="similarity">
    <text evidence="2">Belongs to the prokaryotic molybdopterin-containing oxidoreductase family.</text>
</comment>
<dbReference type="GO" id="GO:0030151">
    <property type="term" value="F:molybdenum ion binding"/>
    <property type="evidence" value="ECO:0007669"/>
    <property type="project" value="InterPro"/>
</dbReference>
<dbReference type="SUPFAM" id="SSF53706">
    <property type="entry name" value="Formate dehydrogenase/DMSO reductase, domains 1-3"/>
    <property type="match status" value="1"/>
</dbReference>
<name>M1LSW4_9CLOT</name>
<evidence type="ECO:0000256" key="5">
    <source>
        <dbReference type="ARBA" id="ARBA00023002"/>
    </source>
</evidence>
<feature type="domain" description="4Fe-4S Mo/W bis-MGD-type" evidence="8">
    <location>
        <begin position="51"/>
        <end position="112"/>
    </location>
</feature>
<evidence type="ECO:0000256" key="7">
    <source>
        <dbReference type="ARBA" id="ARBA00023014"/>
    </source>
</evidence>
<dbReference type="InterPro" id="IPR006963">
    <property type="entry name" value="Mopterin_OxRdtase_4Fe-4S_dom"/>
</dbReference>
<dbReference type="Gene3D" id="3.40.50.740">
    <property type="match status" value="1"/>
</dbReference>
<keyword evidence="10" id="KW-1185">Reference proteome</keyword>
<dbReference type="Gene3D" id="3.40.50.12440">
    <property type="match status" value="1"/>
</dbReference>
<dbReference type="EMBL" id="CP004121">
    <property type="protein sequence ID" value="AGF56105.1"/>
    <property type="molecule type" value="Genomic_DNA"/>
</dbReference>
<dbReference type="Gene3D" id="3.30.2070.10">
    <property type="entry name" value="Formate dehydrogenase/DMSO reductase"/>
    <property type="match status" value="1"/>
</dbReference>
<gene>
    <name evidence="9" type="primary">dmsA</name>
    <name evidence="9" type="ORF">Cspa_c23400</name>
</gene>
<dbReference type="PATRIC" id="fig|931276.5.peg.2344"/>
<evidence type="ECO:0000256" key="1">
    <source>
        <dbReference type="ARBA" id="ARBA00001942"/>
    </source>
</evidence>
<dbReference type="GO" id="GO:0051539">
    <property type="term" value="F:4 iron, 4 sulfur cluster binding"/>
    <property type="evidence" value="ECO:0007669"/>
    <property type="project" value="InterPro"/>
</dbReference>
<dbReference type="Proteomes" id="UP000011728">
    <property type="component" value="Chromosome"/>
</dbReference>
<evidence type="ECO:0000256" key="6">
    <source>
        <dbReference type="ARBA" id="ARBA00023004"/>
    </source>
</evidence>
<evidence type="ECO:0000256" key="2">
    <source>
        <dbReference type="ARBA" id="ARBA00010312"/>
    </source>
</evidence>
<dbReference type="OrthoDB" id="9803192at2"/>
<accession>M1LSW4</accession>
<dbReference type="CDD" id="cd02794">
    <property type="entry name" value="MopB_CT_DmsA-EC"/>
    <property type="match status" value="1"/>
</dbReference>
<organism evidence="9 10">
    <name type="scientific">Clostridium saccharoperbutylacetonicum N1-4(HMT)</name>
    <dbReference type="NCBI Taxonomy" id="931276"/>
    <lineage>
        <taxon>Bacteria</taxon>
        <taxon>Bacillati</taxon>
        <taxon>Bacillota</taxon>
        <taxon>Clostridia</taxon>
        <taxon>Eubacteriales</taxon>
        <taxon>Clostridiaceae</taxon>
        <taxon>Clostridium</taxon>
    </lineage>
</organism>
<dbReference type="InterPro" id="IPR011888">
    <property type="entry name" value="Anaer_DMSO_reductase"/>
</dbReference>
<keyword evidence="7" id="KW-0411">Iron-sulfur</keyword>
<protein>
    <submittedName>
        <fullName evidence="9">Dimethyl sulfoxide reductase DmsA</fullName>
        <ecNumber evidence="9">1.8.5.3</ecNumber>
    </submittedName>
</protein>
<evidence type="ECO:0000313" key="10">
    <source>
        <dbReference type="Proteomes" id="UP000011728"/>
    </source>
</evidence>
<dbReference type="PROSITE" id="PS51669">
    <property type="entry name" value="4FE4S_MOW_BIS_MGD"/>
    <property type="match status" value="1"/>
</dbReference>
<dbReference type="InterPro" id="IPR006655">
    <property type="entry name" value="Mopterin_OxRdtase_prok_CS"/>
</dbReference>
<dbReference type="STRING" id="36745.CLSAP_21520"/>
<evidence type="ECO:0000259" key="8">
    <source>
        <dbReference type="PROSITE" id="PS51669"/>
    </source>
</evidence>
<dbReference type="Gene3D" id="2.40.40.20">
    <property type="match status" value="1"/>
</dbReference>
<dbReference type="PANTHER" id="PTHR43742:SF3">
    <property type="entry name" value="DIMETHYL SULFOXIDE REDUCTASE DMSA"/>
    <property type="match status" value="1"/>
</dbReference>
<dbReference type="AlphaFoldDB" id="M1LSW4"/>
<dbReference type="InterPro" id="IPR050612">
    <property type="entry name" value="Prok_Mopterin_Oxidored"/>
</dbReference>
<dbReference type="eggNOG" id="COG0243">
    <property type="taxonomic scope" value="Bacteria"/>
</dbReference>
<dbReference type="FunFam" id="3.40.228.10:FF:000004">
    <property type="entry name" value="Dimethyl sulfoxide reductase subunit A"/>
    <property type="match status" value="1"/>
</dbReference>
<keyword evidence="3" id="KW-0500">Molybdenum</keyword>
<dbReference type="InterPro" id="IPR009010">
    <property type="entry name" value="Asp_de-COase-like_dom_sf"/>
</dbReference>
<dbReference type="Gene3D" id="3.40.228.10">
    <property type="entry name" value="Dimethylsulfoxide Reductase, domain 2"/>
    <property type="match status" value="1"/>
</dbReference>
<dbReference type="PROSITE" id="PS00932">
    <property type="entry name" value="MOLYBDOPTERIN_PROK_3"/>
    <property type="match status" value="1"/>
</dbReference>
<keyword evidence="4" id="KW-0479">Metal-binding</keyword>
<dbReference type="GO" id="GO:0009389">
    <property type="term" value="F:dimethyl sulfoxide reductase activity"/>
    <property type="evidence" value="ECO:0007669"/>
    <property type="project" value="InterPro"/>
</dbReference>
<evidence type="ECO:0000256" key="4">
    <source>
        <dbReference type="ARBA" id="ARBA00022723"/>
    </source>
</evidence>
<dbReference type="SUPFAM" id="SSF50692">
    <property type="entry name" value="ADC-like"/>
    <property type="match status" value="1"/>
</dbReference>
<dbReference type="SMART" id="SM00926">
    <property type="entry name" value="Molybdop_Fe4S4"/>
    <property type="match status" value="1"/>
</dbReference>
<dbReference type="Pfam" id="PF00384">
    <property type="entry name" value="Molybdopterin"/>
    <property type="match status" value="1"/>
</dbReference>
<dbReference type="EC" id="1.8.5.3" evidence="9"/>
<sequence>MSDEKSTFNNYIPRSSFLNVENLINEDNLIKDIYGDRFFKFENKNNLDTSEKIIRTSGSHNCGGRCVIKAHVKNNRVVKISTEDDIEDTFEKPQLRGCLRCRGYRNRLYNYNRLKYPMKRVGKRGEGKFECISWDEALDIIADNIKRIRSKYGPDSIYMNYATGNAGKTSERKWMARLLSLNGGYLSYYGSYSSACTQIATPYTYGTAYTGNSREDWCNSKLIILLGFNPCETVHDTNTAYYLKMAKKAGTKIICIDPMYSSTAAALADEWIPIRPTTDSALLDAMAHVIISERLQDQKFLDKYCLGFDEEHMPEGIPNGNSFKSYILGEGEDKTPKTPEWAENITGIPRETIIKLAREYATNKPGALIQGFGPQRHAYGEQVVRSGTVLAAMTGNVGVSGGWASGTGYTARQQYVASIPNDNPNKAEISVFSWPDAITHGKGMGADYSVVGVDKLTSNIKLIFNLGGNCLINQHGDSNATGKLLEDESLVEFILVTEHFLTASAKYADILLPADNMMERDDIVTPWVDGDYVLYMNKAVDTVYECRNGYDWISALAERLGLKEEFTEGKNLEDWLRYITHETAKKNPGFPSYEEFKEKGIYRWEYDEPSIAFKEQIEDIENNPFPTPSGKIEIFSKALWNKNNLKEIPAVPKYVSAWEGPEDSLKEKYPLQCIGHHTKRRVHSIFDNMNWMEEVEPHSVWINTLDAEERGFKDGELVKVFNDRGTIIIPVKVTPKIMPGVVSIPQGAWYSPDKEGIDRRGCINTLTKYKPTPLAFGNPSHTALVEITKA</sequence>
<comment type="cofactor">
    <cofactor evidence="1">
        <name>Mo-bis(molybdopterin guanine dinucleotide)</name>
        <dbReference type="ChEBI" id="CHEBI:60539"/>
    </cofactor>
</comment>
<evidence type="ECO:0000313" key="9">
    <source>
        <dbReference type="EMBL" id="AGF56105.1"/>
    </source>
</evidence>
<dbReference type="GO" id="GO:0043546">
    <property type="term" value="F:molybdopterin cofactor binding"/>
    <property type="evidence" value="ECO:0007669"/>
    <property type="project" value="InterPro"/>
</dbReference>
<dbReference type="GO" id="GO:0009061">
    <property type="term" value="P:anaerobic respiration"/>
    <property type="evidence" value="ECO:0007669"/>
    <property type="project" value="TreeGrafter"/>
</dbReference>
<keyword evidence="5 9" id="KW-0560">Oxidoreductase</keyword>
<dbReference type="InterPro" id="IPR006657">
    <property type="entry name" value="MoPterin_dinucl-bd_dom"/>
</dbReference>
<evidence type="ECO:0000256" key="3">
    <source>
        <dbReference type="ARBA" id="ARBA00022505"/>
    </source>
</evidence>
<dbReference type="KEGG" id="csr:Cspa_c23400"/>
<keyword evidence="6" id="KW-0408">Iron</keyword>
<dbReference type="GO" id="GO:0030288">
    <property type="term" value="C:outer membrane-bounded periplasmic space"/>
    <property type="evidence" value="ECO:0007669"/>
    <property type="project" value="TreeGrafter"/>
</dbReference>
<dbReference type="InterPro" id="IPR006656">
    <property type="entry name" value="Mopterin_OxRdtase"/>
</dbReference>
<reference evidence="9 10" key="1">
    <citation type="submission" date="2013-02" db="EMBL/GenBank/DDBJ databases">
        <title>Genome sequence of Clostridium saccharoperbutylacetonicum N1-4(HMT).</title>
        <authorList>
            <person name="Poehlein A."/>
            <person name="Daniel R."/>
        </authorList>
    </citation>
    <scope>NUCLEOTIDE SEQUENCE [LARGE SCALE GENOMIC DNA]</scope>
    <source>
        <strain evidence="10">N1-4(HMT)</strain>
    </source>
</reference>
<dbReference type="GO" id="GO:0009055">
    <property type="term" value="F:electron transfer activity"/>
    <property type="evidence" value="ECO:0007669"/>
    <property type="project" value="TreeGrafter"/>
</dbReference>
<proteinExistence type="inferred from homology"/>
<dbReference type="PANTHER" id="PTHR43742">
    <property type="entry name" value="TRIMETHYLAMINE-N-OXIDE REDUCTASE"/>
    <property type="match status" value="1"/>
</dbReference>
<dbReference type="Pfam" id="PF01568">
    <property type="entry name" value="Molydop_binding"/>
    <property type="match status" value="1"/>
</dbReference>
<dbReference type="HOGENOM" id="CLU_000422_13_3_9"/>
<dbReference type="NCBIfam" id="TIGR02166">
    <property type="entry name" value="dmsA_ynfE"/>
    <property type="match status" value="1"/>
</dbReference>